<feature type="transmembrane region" description="Helical" evidence="8">
    <location>
        <begin position="6"/>
        <end position="26"/>
    </location>
</feature>
<feature type="transmembrane region" description="Helical" evidence="8">
    <location>
        <begin position="170"/>
        <end position="188"/>
    </location>
</feature>
<feature type="transmembrane region" description="Helical" evidence="8">
    <location>
        <begin position="304"/>
        <end position="326"/>
    </location>
</feature>
<evidence type="ECO:0000256" key="6">
    <source>
        <dbReference type="ARBA" id="ARBA00023136"/>
    </source>
</evidence>
<comment type="caution">
    <text evidence="10">The sequence shown here is derived from an EMBL/GenBank/DDBJ whole genome shotgun (WGS) entry which is preliminary data.</text>
</comment>
<evidence type="ECO:0000313" key="10">
    <source>
        <dbReference type="EMBL" id="GAA5185880.1"/>
    </source>
</evidence>
<keyword evidence="3" id="KW-1003">Cell membrane</keyword>
<feature type="transmembrane region" description="Helical" evidence="8">
    <location>
        <begin position="102"/>
        <end position="123"/>
    </location>
</feature>
<dbReference type="Gene3D" id="1.10.3720.10">
    <property type="entry name" value="MetI-like"/>
    <property type="match status" value="1"/>
</dbReference>
<comment type="similarity">
    <text evidence="7">Belongs to the binding-protein-dependent transport system permease family. OppBC subfamily.</text>
</comment>
<dbReference type="InterPro" id="IPR000515">
    <property type="entry name" value="MetI-like"/>
</dbReference>
<dbReference type="Proteomes" id="UP001501600">
    <property type="component" value="Unassembled WGS sequence"/>
</dbReference>
<accession>A0ABP9RTW1</accession>
<dbReference type="Pfam" id="PF00528">
    <property type="entry name" value="BPD_transp_1"/>
    <property type="match status" value="1"/>
</dbReference>
<dbReference type="PROSITE" id="PS50928">
    <property type="entry name" value="ABC_TM1"/>
    <property type="match status" value="1"/>
</dbReference>
<sequence>MLIYLLRRLNLLVLTALVLLGLLYIASLKMPGDTLTNLSGVTHPSQEQVARLTERYHLDGNGLQGYLAFVRQRLTGDFGLSQASGRPVLNELLQVIPATLELTILALLLALLVGIPLGVLAAGRRGPLPNLLWGGTLLGFSVPTFWLGLLLMLTFGLSLDALPASGRINLLYDVPFVTGFMLVDILLSDAPWRWAALWDAINHLVLPTLVLAALPCFIVIRTIRAAMLAEMDKNYIRALMARGVPRYRLVLSHALPNSLAPMLRLLSLQLGQIASGVIIVEMIFTWPGIGSWLLAAQYQGDHTALTGGVLVVALSIIVLTILLEIAQALLNPVIRKEIHG</sequence>
<dbReference type="PANTHER" id="PTHR43163">
    <property type="entry name" value="DIPEPTIDE TRANSPORT SYSTEM PERMEASE PROTEIN DPPB-RELATED"/>
    <property type="match status" value="1"/>
</dbReference>
<dbReference type="CDD" id="cd06261">
    <property type="entry name" value="TM_PBP2"/>
    <property type="match status" value="1"/>
</dbReference>
<keyword evidence="2 8" id="KW-0813">Transport</keyword>
<reference evidence="11" key="1">
    <citation type="journal article" date="2019" name="Int. J. Syst. Evol. Microbiol.">
        <title>The Global Catalogue of Microorganisms (GCM) 10K type strain sequencing project: providing services to taxonomists for standard genome sequencing and annotation.</title>
        <authorList>
            <consortium name="The Broad Institute Genomics Platform"/>
            <consortium name="The Broad Institute Genome Sequencing Center for Infectious Disease"/>
            <person name="Wu L."/>
            <person name="Ma J."/>
        </authorList>
    </citation>
    <scope>NUCLEOTIDE SEQUENCE [LARGE SCALE GENOMIC DNA]</scope>
    <source>
        <strain evidence="11">JCM 18720</strain>
    </source>
</reference>
<comment type="subcellular location">
    <subcellularLocation>
        <location evidence="1 8">Cell membrane</location>
        <topology evidence="1 8">Multi-pass membrane protein</topology>
    </subcellularLocation>
</comment>
<organism evidence="10 11">
    <name type="scientific">Ferrimonas gelatinilytica</name>
    <dbReference type="NCBI Taxonomy" id="1255257"/>
    <lineage>
        <taxon>Bacteria</taxon>
        <taxon>Pseudomonadati</taxon>
        <taxon>Pseudomonadota</taxon>
        <taxon>Gammaproteobacteria</taxon>
        <taxon>Alteromonadales</taxon>
        <taxon>Ferrimonadaceae</taxon>
        <taxon>Ferrimonas</taxon>
    </lineage>
</organism>
<gene>
    <name evidence="10" type="ORF">GCM10025772_00170</name>
</gene>
<keyword evidence="4 8" id="KW-0812">Transmembrane</keyword>
<dbReference type="EMBL" id="BAABLF010000001">
    <property type="protein sequence ID" value="GAA5185880.1"/>
    <property type="molecule type" value="Genomic_DNA"/>
</dbReference>
<evidence type="ECO:0000256" key="5">
    <source>
        <dbReference type="ARBA" id="ARBA00022989"/>
    </source>
</evidence>
<evidence type="ECO:0000256" key="2">
    <source>
        <dbReference type="ARBA" id="ARBA00022448"/>
    </source>
</evidence>
<keyword evidence="11" id="KW-1185">Reference proteome</keyword>
<protein>
    <submittedName>
        <fullName evidence="10">ABC transporter permease</fullName>
    </submittedName>
</protein>
<proteinExistence type="inferred from homology"/>
<dbReference type="RefSeq" id="WP_345314991.1">
    <property type="nucleotide sequence ID" value="NZ_BAABLF010000001.1"/>
</dbReference>
<feature type="transmembrane region" description="Helical" evidence="8">
    <location>
        <begin position="200"/>
        <end position="223"/>
    </location>
</feature>
<keyword evidence="6 8" id="KW-0472">Membrane</keyword>
<evidence type="ECO:0000256" key="7">
    <source>
        <dbReference type="ARBA" id="ARBA00024202"/>
    </source>
</evidence>
<feature type="transmembrane region" description="Helical" evidence="8">
    <location>
        <begin position="135"/>
        <end position="158"/>
    </location>
</feature>
<name>A0ABP9RTW1_9GAMM</name>
<evidence type="ECO:0000313" key="11">
    <source>
        <dbReference type="Proteomes" id="UP001501600"/>
    </source>
</evidence>
<dbReference type="InterPro" id="IPR035906">
    <property type="entry name" value="MetI-like_sf"/>
</dbReference>
<evidence type="ECO:0000256" key="1">
    <source>
        <dbReference type="ARBA" id="ARBA00004651"/>
    </source>
</evidence>
<keyword evidence="5 8" id="KW-1133">Transmembrane helix</keyword>
<evidence type="ECO:0000256" key="8">
    <source>
        <dbReference type="RuleBase" id="RU363032"/>
    </source>
</evidence>
<evidence type="ECO:0000259" key="9">
    <source>
        <dbReference type="PROSITE" id="PS50928"/>
    </source>
</evidence>
<feature type="transmembrane region" description="Helical" evidence="8">
    <location>
        <begin position="265"/>
        <end position="284"/>
    </location>
</feature>
<dbReference type="SUPFAM" id="SSF161098">
    <property type="entry name" value="MetI-like"/>
    <property type="match status" value="1"/>
</dbReference>
<feature type="domain" description="ABC transmembrane type-1" evidence="9">
    <location>
        <begin position="96"/>
        <end position="327"/>
    </location>
</feature>
<evidence type="ECO:0000256" key="3">
    <source>
        <dbReference type="ARBA" id="ARBA00022475"/>
    </source>
</evidence>
<evidence type="ECO:0000256" key="4">
    <source>
        <dbReference type="ARBA" id="ARBA00022692"/>
    </source>
</evidence>
<dbReference type="PANTHER" id="PTHR43163:SF6">
    <property type="entry name" value="DIPEPTIDE TRANSPORT SYSTEM PERMEASE PROTEIN DPPB-RELATED"/>
    <property type="match status" value="1"/>
</dbReference>